<evidence type="ECO:0000259" key="1">
    <source>
        <dbReference type="Pfam" id="PF07075"/>
    </source>
</evidence>
<dbReference type="RefSeq" id="WP_075398970.1">
    <property type="nucleotide sequence ID" value="NZ_MSDU01000027.1"/>
</dbReference>
<evidence type="ECO:0008006" key="5">
    <source>
        <dbReference type="Google" id="ProtNLM"/>
    </source>
</evidence>
<evidence type="ECO:0000313" key="4">
    <source>
        <dbReference type="Proteomes" id="UP000185568"/>
    </source>
</evidence>
<name>A0A1Q8Q3K0_9BACI</name>
<dbReference type="AlphaFoldDB" id="A0A1Q8Q3K0"/>
<dbReference type="InterPro" id="IPR008302">
    <property type="entry name" value="NamZ"/>
</dbReference>
<reference evidence="3 4" key="1">
    <citation type="submission" date="2016-12" db="EMBL/GenBank/DDBJ databases">
        <title>Domibacillus antri genome sequencing.</title>
        <authorList>
            <person name="Verma A."/>
            <person name="Krishnamurthi S."/>
        </authorList>
    </citation>
    <scope>NUCLEOTIDE SEQUENCE [LARGE SCALE GENOMIC DNA]</scope>
    <source>
        <strain evidence="3 4">XD80</strain>
    </source>
</reference>
<gene>
    <name evidence="3" type="ORF">BTO30_11985</name>
</gene>
<dbReference type="InterPro" id="IPR048502">
    <property type="entry name" value="NamZ_N"/>
</dbReference>
<dbReference type="GO" id="GO:0033922">
    <property type="term" value="F:peptidoglycan beta-N-acetylmuramidase activity"/>
    <property type="evidence" value="ECO:0007669"/>
    <property type="project" value="InterPro"/>
</dbReference>
<dbReference type="InterPro" id="IPR048503">
    <property type="entry name" value="NamZ_C"/>
</dbReference>
<dbReference type="OrthoDB" id="9801061at2"/>
<dbReference type="STRING" id="1714264.BTO30_11985"/>
<keyword evidence="4" id="KW-1185">Reference proteome</keyword>
<dbReference type="Pfam" id="PF07075">
    <property type="entry name" value="NamZ_N"/>
    <property type="match status" value="1"/>
</dbReference>
<evidence type="ECO:0000259" key="2">
    <source>
        <dbReference type="Pfam" id="PF20732"/>
    </source>
</evidence>
<dbReference type="PANTHER" id="PTHR42915:SF1">
    <property type="entry name" value="PEPTIDOGLYCAN BETA-N-ACETYLMURAMIDASE NAMZ"/>
    <property type="match status" value="1"/>
</dbReference>
<protein>
    <recommendedName>
        <fullName evidence="5">DUF1343 domain-containing protein</fullName>
    </recommendedName>
</protein>
<feature type="domain" description="Peptidoglycan beta-N-acetylmuramidase NamZ N-terminal" evidence="1">
    <location>
        <begin position="25"/>
        <end position="225"/>
    </location>
</feature>
<organism evidence="3 4">
    <name type="scientific">Domibacillus antri</name>
    <dbReference type="NCBI Taxonomy" id="1714264"/>
    <lineage>
        <taxon>Bacteria</taxon>
        <taxon>Bacillati</taxon>
        <taxon>Bacillota</taxon>
        <taxon>Bacilli</taxon>
        <taxon>Bacillales</taxon>
        <taxon>Bacillaceae</taxon>
        <taxon>Domibacillus</taxon>
    </lineage>
</organism>
<dbReference type="PANTHER" id="PTHR42915">
    <property type="entry name" value="HYPOTHETICAL 460 KDA PROTEIN IN FEUA-SIGW INTERGENIC REGION [PRECURSOR]"/>
    <property type="match status" value="1"/>
</dbReference>
<comment type="caution">
    <text evidence="3">The sequence shown here is derived from an EMBL/GenBank/DDBJ whole genome shotgun (WGS) entry which is preliminary data.</text>
</comment>
<accession>A0A1Q8Q3K0</accession>
<dbReference type="Gene3D" id="3.90.1150.140">
    <property type="match status" value="1"/>
</dbReference>
<dbReference type="Gene3D" id="3.40.50.12170">
    <property type="entry name" value="Uncharacterised protein PF07075, DUF1343"/>
    <property type="match status" value="1"/>
</dbReference>
<feature type="domain" description="Peptidoglycan beta-N-acetylmuramidase NamZ C-terminal" evidence="2">
    <location>
        <begin position="230"/>
        <end position="386"/>
    </location>
</feature>
<dbReference type="Pfam" id="PF20732">
    <property type="entry name" value="NamZ_C"/>
    <property type="match status" value="1"/>
</dbReference>
<evidence type="ECO:0000313" key="3">
    <source>
        <dbReference type="EMBL" id="OLN21920.1"/>
    </source>
</evidence>
<sequence>MKNHVKPGIEVFLEFHAEHYEGKRIGLITNQTGTNRDLVTTIQLLHEDRRMNLTALFSPEHGIMASAKEGEKVADMVHKETGLPVYSLYGATRKPTAEMMDTFDVVLFDLQDIGSRYYTYIYTMAYMMEACAACQKEMVVLDRPNPIGGEKVEGNFVEEGFQSFVGLYPLPNRHGMTVGELAGYFNKEFHINCRLNVIKMSGWSRNQTVLTTGLPWVPPSPNTTNYHMMLLYTGTCLLEGINVSEGRGTTQPFEVAGAPFIEGIALQNAFNKHNIPGVKARALSFTPSYQKYKDEVCQGIQLHVTDEAKLEPLKTGIYLIKTIYDLYPHHVTFVQNDDFGQLMFDLISGTDKLRKAIQRGEIDAFLEKIDNDASIFEEKRKPYLLYE</sequence>
<dbReference type="EMBL" id="MSDU01000027">
    <property type="protein sequence ID" value="OLN21920.1"/>
    <property type="molecule type" value="Genomic_DNA"/>
</dbReference>
<proteinExistence type="predicted"/>
<dbReference type="Proteomes" id="UP000185568">
    <property type="component" value="Unassembled WGS sequence"/>
</dbReference>
<dbReference type="PIRSF" id="PIRSF016719">
    <property type="entry name" value="UCP016719"/>
    <property type="match status" value="1"/>
</dbReference>